<dbReference type="OrthoDB" id="3245731at2759"/>
<gene>
    <name evidence="2" type="ORF">CC1G_10630</name>
</gene>
<dbReference type="RefSeq" id="XP_001839065.1">
    <property type="nucleotide sequence ID" value="XM_001839013.1"/>
</dbReference>
<dbReference type="InParanoid" id="A8P623"/>
<evidence type="ECO:0000313" key="3">
    <source>
        <dbReference type="Proteomes" id="UP000001861"/>
    </source>
</evidence>
<dbReference type="KEGG" id="cci:CC1G_10630"/>
<feature type="compositionally biased region" description="Acidic residues" evidence="1">
    <location>
        <begin position="230"/>
        <end position="253"/>
    </location>
</feature>
<dbReference type="OMA" id="WGCCGKI"/>
<organism evidence="2 3">
    <name type="scientific">Coprinopsis cinerea (strain Okayama-7 / 130 / ATCC MYA-4618 / FGSC 9003)</name>
    <name type="common">Inky cap fungus</name>
    <name type="synonym">Hormographiella aspergillata</name>
    <dbReference type="NCBI Taxonomy" id="240176"/>
    <lineage>
        <taxon>Eukaryota</taxon>
        <taxon>Fungi</taxon>
        <taxon>Dikarya</taxon>
        <taxon>Basidiomycota</taxon>
        <taxon>Agaricomycotina</taxon>
        <taxon>Agaricomycetes</taxon>
        <taxon>Agaricomycetidae</taxon>
        <taxon>Agaricales</taxon>
        <taxon>Agaricineae</taxon>
        <taxon>Psathyrellaceae</taxon>
        <taxon>Coprinopsis</taxon>
    </lineage>
</organism>
<feature type="compositionally biased region" description="Basic and acidic residues" evidence="1">
    <location>
        <begin position="614"/>
        <end position="624"/>
    </location>
</feature>
<feature type="region of interest" description="Disordered" evidence="1">
    <location>
        <begin position="614"/>
        <end position="652"/>
    </location>
</feature>
<keyword evidence="3" id="KW-1185">Reference proteome</keyword>
<reference evidence="2 3" key="1">
    <citation type="journal article" date="2010" name="Proc. Natl. Acad. Sci. U.S.A.">
        <title>Insights into evolution of multicellular fungi from the assembled chromosomes of the mushroom Coprinopsis cinerea (Coprinus cinereus).</title>
        <authorList>
            <person name="Stajich J.E."/>
            <person name="Wilke S.K."/>
            <person name="Ahren D."/>
            <person name="Au C.H."/>
            <person name="Birren B.W."/>
            <person name="Borodovsky M."/>
            <person name="Burns C."/>
            <person name="Canback B."/>
            <person name="Casselton L.A."/>
            <person name="Cheng C.K."/>
            <person name="Deng J."/>
            <person name="Dietrich F.S."/>
            <person name="Fargo D.C."/>
            <person name="Farman M.L."/>
            <person name="Gathman A.C."/>
            <person name="Goldberg J."/>
            <person name="Guigo R."/>
            <person name="Hoegger P.J."/>
            <person name="Hooker J.B."/>
            <person name="Huggins A."/>
            <person name="James T.Y."/>
            <person name="Kamada T."/>
            <person name="Kilaru S."/>
            <person name="Kodira C."/>
            <person name="Kues U."/>
            <person name="Kupfer D."/>
            <person name="Kwan H.S."/>
            <person name="Lomsadze A."/>
            <person name="Li W."/>
            <person name="Lilly W.W."/>
            <person name="Ma L.J."/>
            <person name="Mackey A.J."/>
            <person name="Manning G."/>
            <person name="Martin F."/>
            <person name="Muraguchi H."/>
            <person name="Natvig D.O."/>
            <person name="Palmerini H."/>
            <person name="Ramesh M.A."/>
            <person name="Rehmeyer C.J."/>
            <person name="Roe B.A."/>
            <person name="Shenoy N."/>
            <person name="Stanke M."/>
            <person name="Ter-Hovhannisyan V."/>
            <person name="Tunlid A."/>
            <person name="Velagapudi R."/>
            <person name="Vision T.J."/>
            <person name="Zeng Q."/>
            <person name="Zolan M.E."/>
            <person name="Pukkila P.J."/>
        </authorList>
    </citation>
    <scope>NUCLEOTIDE SEQUENCE [LARGE SCALE GENOMIC DNA]</scope>
    <source>
        <strain evidence="3">Okayama-7 / 130 / ATCC MYA-4618 / FGSC 9003</strain>
    </source>
</reference>
<feature type="region of interest" description="Disordered" evidence="1">
    <location>
        <begin position="133"/>
        <end position="163"/>
    </location>
</feature>
<protein>
    <submittedName>
        <fullName evidence="2">Uncharacterized protein</fullName>
    </submittedName>
</protein>
<dbReference type="Proteomes" id="UP000001861">
    <property type="component" value="Unassembled WGS sequence"/>
</dbReference>
<dbReference type="GeneID" id="6015665"/>
<feature type="compositionally biased region" description="Low complexity" evidence="1">
    <location>
        <begin position="340"/>
        <end position="351"/>
    </location>
</feature>
<feature type="region of interest" description="Disordered" evidence="1">
    <location>
        <begin position="222"/>
        <end position="264"/>
    </location>
</feature>
<evidence type="ECO:0000256" key="1">
    <source>
        <dbReference type="SAM" id="MobiDB-lite"/>
    </source>
</evidence>
<feature type="region of interest" description="Disordered" evidence="1">
    <location>
        <begin position="334"/>
        <end position="583"/>
    </location>
</feature>
<sequence length="652" mass="70482">MVLFGLFSRKPAQPEPEPEPEQQQPQQEEHAAGSASSSAQPFVFPQRQLHTPAPSLSFSTPPVVRSDSTPADPPPRTPSPLPDANGAPAEDPEPPVTDPRELHSLISSVPPQTLHGYCIDLLDPVAFDTAIGKPKAPKRRRRKSALVPAEDANAAAASEPPLKPHPLLTPEVLKSLTAFFKTLVPPPQLHCVRCHKAYFELENTDYSCRVPHDDASTVVERVGTKLVQSSDEEDEDEEGSGDDDEYVDSGSDAEEGKKRRRPRKSIVPTKSSVYETFWGCCGQTVEGDGDQGPPDGWCYEGRHTTDYKRARFRADSTPQDDKLVSCHRLKCFRPPVSQGSTVASSVRSAPAARKRKRNVKSVDYREPDDDEDMEGPDEEKPGDDDDDAKSTASVKRRRKDSSGAVISSKGKGKGPGRPRKRTIKSKEEVDDEADQDAMDVDQPPVATSISAIGSIPRSPPASPRRKPVSSASTASTSVSAPPGPLKKKAAMKPKPKALPSPKAGGNTKPATPSPLGVRQDTADLEDEDDDAETSTQRRSRSQVFVEVPTRSASKSPVRGSTSATPNSKSTFRMKSKSSPANDTRMAAVETVLSKSVAVVKAKGSVASLRDKFEKGNATDREEGSNVHVKAKQKRKQLQEVVASSVPNEVEMQ</sequence>
<feature type="compositionally biased region" description="Basic residues" evidence="1">
    <location>
        <begin position="485"/>
        <end position="495"/>
    </location>
</feature>
<feature type="compositionally biased region" description="Acidic residues" evidence="1">
    <location>
        <begin position="366"/>
        <end position="387"/>
    </location>
</feature>
<dbReference type="VEuPathDB" id="FungiDB:CC1G_10630"/>
<feature type="compositionally biased region" description="Polar residues" evidence="1">
    <location>
        <begin position="550"/>
        <end position="581"/>
    </location>
</feature>
<feature type="compositionally biased region" description="Pro residues" evidence="1">
    <location>
        <begin position="71"/>
        <end position="81"/>
    </location>
</feature>
<name>A8P623_COPC7</name>
<feature type="compositionally biased region" description="Basic residues" evidence="1">
    <location>
        <begin position="135"/>
        <end position="144"/>
    </location>
</feature>
<feature type="compositionally biased region" description="Low complexity" evidence="1">
    <location>
        <begin position="145"/>
        <end position="157"/>
    </location>
</feature>
<feature type="compositionally biased region" description="Acidic residues" evidence="1">
    <location>
        <begin position="522"/>
        <end position="532"/>
    </location>
</feature>
<feature type="compositionally biased region" description="Acidic residues" evidence="1">
    <location>
        <begin position="428"/>
        <end position="439"/>
    </location>
</feature>
<dbReference type="AlphaFoldDB" id="A8P623"/>
<comment type="caution">
    <text evidence="2">The sequence shown here is derived from an EMBL/GenBank/DDBJ whole genome shotgun (WGS) entry which is preliminary data.</text>
</comment>
<feature type="compositionally biased region" description="Low complexity" evidence="1">
    <location>
        <begin position="21"/>
        <end position="39"/>
    </location>
</feature>
<proteinExistence type="predicted"/>
<feature type="region of interest" description="Disordered" evidence="1">
    <location>
        <begin position="1"/>
        <end position="102"/>
    </location>
</feature>
<feature type="compositionally biased region" description="Low complexity" evidence="1">
    <location>
        <begin position="468"/>
        <end position="480"/>
    </location>
</feature>
<dbReference type="EMBL" id="AACS02000005">
    <property type="protein sequence ID" value="EAU82725.1"/>
    <property type="molecule type" value="Genomic_DNA"/>
</dbReference>
<feature type="compositionally biased region" description="Basic residues" evidence="1">
    <location>
        <begin position="410"/>
        <end position="423"/>
    </location>
</feature>
<evidence type="ECO:0000313" key="2">
    <source>
        <dbReference type="EMBL" id="EAU82725.1"/>
    </source>
</evidence>
<dbReference type="eggNOG" id="ENOG502SNK5">
    <property type="taxonomic scope" value="Eukaryota"/>
</dbReference>
<accession>A8P623</accession>